<protein>
    <submittedName>
        <fullName evidence="1">Cyclopropane-fatty-acyl-phospholipid synthase</fullName>
    </submittedName>
</protein>
<dbReference type="Proteomes" id="UP000324726">
    <property type="component" value="Unassembled WGS sequence"/>
</dbReference>
<dbReference type="Pfam" id="PF02353">
    <property type="entry name" value="CMAS"/>
    <property type="match status" value="1"/>
</dbReference>
<comment type="caution">
    <text evidence="1">The sequence shown here is derived from an EMBL/GenBank/DDBJ whole genome shotgun (WGS) entry which is preliminary data.</text>
</comment>
<accession>A0A5D4FW72</accession>
<dbReference type="InterPro" id="IPR029063">
    <property type="entry name" value="SAM-dependent_MTases_sf"/>
</dbReference>
<sequence>MGCFVSVNTPFGAQYRLTLGITSPRMAESAPRAPGEECLIVPVERFSLDPYIDPERWPHLAELPRGRFLGKRSEAFRERLEELLDDEGVSFDSKAETYLEVRDGLMLDRVVAQGWLGLAESYLIGEWRAAPLAKVLEVLLRQPLEAPMNTLLAGISPRKPRHDFGSVRAGELPDGLVELYAGATRATATALFASAARTTETVQVDRRTGEILVDDEEKPAPRGVAGLTSGVRRRLSRPEEPVSLDETWYLEPADVQRQDLNSGQLRRINLMLDEANVGPGDRVLELSSSGGQLAILAAQRGASVSVLTSDEEHAEVVRSRVRQAGVAGGVRVELISGPVPSPRQWAGEYDAIFSTERLETLGRGGLGHFFRAVDRLLADGGVAVVQTLVATPQMRDTARESLDVVRGYIWPALEYSPAALIRQHIFAAGLDVVAENHLGPHLAATLPMWRAHFASRERQAAAAGFDAIYRRLWDFQLALHEALVDAGDIDCMQFVIRHRH</sequence>
<gene>
    <name evidence="1" type="ORF">FYJ87_04100</name>
</gene>
<dbReference type="Gene3D" id="3.40.50.150">
    <property type="entry name" value="Vaccinia Virus protein VP39"/>
    <property type="match status" value="1"/>
</dbReference>
<dbReference type="EMBL" id="VSZI01000001">
    <property type="protein sequence ID" value="TYR20164.1"/>
    <property type="molecule type" value="Genomic_DNA"/>
</dbReference>
<dbReference type="InterPro" id="IPR050723">
    <property type="entry name" value="CFA/CMAS"/>
</dbReference>
<evidence type="ECO:0000313" key="2">
    <source>
        <dbReference type="Proteomes" id="UP000324726"/>
    </source>
</evidence>
<organism evidence="1 2">
    <name type="scientific">Corynebacterium urealyticum</name>
    <dbReference type="NCBI Taxonomy" id="43771"/>
    <lineage>
        <taxon>Bacteria</taxon>
        <taxon>Bacillati</taxon>
        <taxon>Actinomycetota</taxon>
        <taxon>Actinomycetes</taxon>
        <taxon>Mycobacteriales</taxon>
        <taxon>Corynebacteriaceae</taxon>
        <taxon>Corynebacterium</taxon>
    </lineage>
</organism>
<dbReference type="CDD" id="cd02440">
    <property type="entry name" value="AdoMet_MTases"/>
    <property type="match status" value="1"/>
</dbReference>
<evidence type="ECO:0000313" key="1">
    <source>
        <dbReference type="EMBL" id="TYR20164.1"/>
    </source>
</evidence>
<reference evidence="1 2" key="1">
    <citation type="submission" date="2019-08" db="EMBL/GenBank/DDBJ databases">
        <title>Draft genome of C. urealyticum strain VH4248.</title>
        <authorList>
            <person name="Navas J."/>
        </authorList>
    </citation>
    <scope>NUCLEOTIDE SEQUENCE [LARGE SCALE GENOMIC DNA]</scope>
    <source>
        <strain evidence="1 2">VH4248</strain>
    </source>
</reference>
<dbReference type="PANTHER" id="PTHR43667:SF2">
    <property type="entry name" value="FATTY ACID C-METHYL TRANSFERASE"/>
    <property type="match status" value="1"/>
</dbReference>
<dbReference type="AlphaFoldDB" id="A0A5D4FW72"/>
<dbReference type="RefSeq" id="WP_148811873.1">
    <property type="nucleotide sequence ID" value="NZ_VSZI01000001.1"/>
</dbReference>
<name>A0A5D4FW72_9CORY</name>
<dbReference type="PANTHER" id="PTHR43667">
    <property type="entry name" value="CYCLOPROPANE-FATTY-ACYL-PHOSPHOLIPID SYNTHASE"/>
    <property type="match status" value="1"/>
</dbReference>
<proteinExistence type="predicted"/>
<dbReference type="SUPFAM" id="SSF53335">
    <property type="entry name" value="S-adenosyl-L-methionine-dependent methyltransferases"/>
    <property type="match status" value="1"/>
</dbReference>